<dbReference type="InterPro" id="IPR027417">
    <property type="entry name" value="P-loop_NTPase"/>
</dbReference>
<dbReference type="Pfam" id="PF13671">
    <property type="entry name" value="AAA_33"/>
    <property type="match status" value="1"/>
</dbReference>
<reference evidence="1" key="1">
    <citation type="submission" date="2018-01" db="EMBL/GenBank/DDBJ databases">
        <authorList>
            <person name="Regsiter A."/>
            <person name="William W."/>
        </authorList>
    </citation>
    <scope>NUCLEOTIDE SEQUENCE</scope>
    <source>
        <strain evidence="1">TRIP AH-1</strain>
    </source>
</reference>
<evidence type="ECO:0000313" key="1">
    <source>
        <dbReference type="EMBL" id="SPD75560.1"/>
    </source>
</evidence>
<proteinExistence type="predicted"/>
<dbReference type="SUPFAM" id="SSF52540">
    <property type="entry name" value="P-loop containing nucleoside triphosphate hydrolases"/>
    <property type="match status" value="1"/>
</dbReference>
<dbReference type="InterPro" id="IPR052732">
    <property type="entry name" value="Cell-binding_unc_protein"/>
</dbReference>
<organism evidence="1">
    <name type="scientific">uncultured Desulfobacterium sp</name>
    <dbReference type="NCBI Taxonomy" id="201089"/>
    <lineage>
        <taxon>Bacteria</taxon>
        <taxon>Pseudomonadati</taxon>
        <taxon>Thermodesulfobacteriota</taxon>
        <taxon>Desulfobacteria</taxon>
        <taxon>Desulfobacterales</taxon>
        <taxon>Desulfobacteriaceae</taxon>
        <taxon>Desulfobacterium</taxon>
        <taxon>environmental samples</taxon>
    </lineage>
</organism>
<gene>
    <name evidence="1" type="ORF">PITCH_A640103</name>
</gene>
<dbReference type="EMBL" id="OJIN01000208">
    <property type="protein sequence ID" value="SPD75560.1"/>
    <property type="molecule type" value="Genomic_DNA"/>
</dbReference>
<dbReference type="PANTHER" id="PTHR43883">
    <property type="entry name" value="SLR0207 PROTEIN"/>
    <property type="match status" value="1"/>
</dbReference>
<name>A0A445N1I3_9BACT</name>
<dbReference type="AlphaFoldDB" id="A0A445N1I3"/>
<dbReference type="PANTHER" id="PTHR43883:SF1">
    <property type="entry name" value="GLUCONOKINASE"/>
    <property type="match status" value="1"/>
</dbReference>
<accession>A0A445N1I3</accession>
<dbReference type="Gene3D" id="3.40.50.300">
    <property type="entry name" value="P-loop containing nucleotide triphosphate hydrolases"/>
    <property type="match status" value="1"/>
</dbReference>
<protein>
    <submittedName>
        <fullName evidence="1">Uncharacterized protein</fullName>
    </submittedName>
</protein>
<sequence>MNVIMRESLKDFIKRELDNKVILISCGLPASGKTGIAQLIAEIKGFKILSSDMIRLDVLKDEDIFDEKVASSMDKRIIVYDEMFRRAGESAKRQEAVILDATFITQDLRRRAAEIAARHGMTLVIHQTQCPKDVCLERIARRSIEKYTSNAITEQAYLNNEKRFEKVDIDDLKILYPNLNIIHILVDTSSSNIEQWAVIGRTAR</sequence>